<dbReference type="PANTHER" id="PTHR30250">
    <property type="entry name" value="PST FAMILY PREDICTED COLANIC ACID TRANSPORTER"/>
    <property type="match status" value="1"/>
</dbReference>
<organism evidence="7 8">
    <name type="scientific">Bacteroides faecichinchillae</name>
    <dbReference type="NCBI Taxonomy" id="871325"/>
    <lineage>
        <taxon>Bacteria</taxon>
        <taxon>Pseudomonadati</taxon>
        <taxon>Bacteroidota</taxon>
        <taxon>Bacteroidia</taxon>
        <taxon>Bacteroidales</taxon>
        <taxon>Bacteroidaceae</taxon>
        <taxon>Bacteroides</taxon>
    </lineage>
</organism>
<evidence type="ECO:0000313" key="8">
    <source>
        <dbReference type="Proteomes" id="UP000184436"/>
    </source>
</evidence>
<keyword evidence="2" id="KW-1003">Cell membrane</keyword>
<keyword evidence="4 6" id="KW-1133">Transmembrane helix</keyword>
<feature type="transmembrane region" description="Helical" evidence="6">
    <location>
        <begin position="12"/>
        <end position="31"/>
    </location>
</feature>
<evidence type="ECO:0000256" key="3">
    <source>
        <dbReference type="ARBA" id="ARBA00022692"/>
    </source>
</evidence>
<feature type="transmembrane region" description="Helical" evidence="6">
    <location>
        <begin position="43"/>
        <end position="66"/>
    </location>
</feature>
<dbReference type="InterPro" id="IPR050833">
    <property type="entry name" value="Poly_Biosynth_Transport"/>
</dbReference>
<feature type="transmembrane region" description="Helical" evidence="6">
    <location>
        <begin position="465"/>
        <end position="486"/>
    </location>
</feature>
<reference evidence="7 8" key="1">
    <citation type="submission" date="2016-11" db="EMBL/GenBank/DDBJ databases">
        <authorList>
            <person name="Jaros S."/>
            <person name="Januszkiewicz K."/>
            <person name="Wedrychowicz H."/>
        </authorList>
    </citation>
    <scope>NUCLEOTIDE SEQUENCE [LARGE SCALE GENOMIC DNA]</scope>
    <source>
        <strain evidence="7 8">DSM 26883</strain>
    </source>
</reference>
<feature type="transmembrane region" description="Helical" evidence="6">
    <location>
        <begin position="343"/>
        <end position="365"/>
    </location>
</feature>
<feature type="transmembrane region" description="Helical" evidence="6">
    <location>
        <begin position="404"/>
        <end position="423"/>
    </location>
</feature>
<dbReference type="STRING" id="871325.SAMN05444349_1313"/>
<dbReference type="OrthoDB" id="5365632at2"/>
<keyword evidence="3 6" id="KW-0812">Transmembrane</keyword>
<keyword evidence="5 6" id="KW-0472">Membrane</keyword>
<dbReference type="GO" id="GO:0005886">
    <property type="term" value="C:plasma membrane"/>
    <property type="evidence" value="ECO:0007669"/>
    <property type="project" value="UniProtKB-SubCell"/>
</dbReference>
<evidence type="ECO:0000256" key="4">
    <source>
        <dbReference type="ARBA" id="ARBA00022989"/>
    </source>
</evidence>
<feature type="transmembrane region" description="Helical" evidence="6">
    <location>
        <begin position="87"/>
        <end position="113"/>
    </location>
</feature>
<feature type="transmembrane region" description="Helical" evidence="6">
    <location>
        <begin position="377"/>
        <end position="398"/>
    </location>
</feature>
<feature type="transmembrane region" description="Helical" evidence="6">
    <location>
        <begin position="159"/>
        <end position="183"/>
    </location>
</feature>
<dbReference type="PANTHER" id="PTHR30250:SF26">
    <property type="entry name" value="PSMA PROTEIN"/>
    <property type="match status" value="1"/>
</dbReference>
<feature type="transmembrane region" description="Helical" evidence="6">
    <location>
        <begin position="313"/>
        <end position="337"/>
    </location>
</feature>
<protein>
    <submittedName>
        <fullName evidence="7">Na+-driven multidrug efflux pump</fullName>
    </submittedName>
</protein>
<dbReference type="EMBL" id="FQVD01000031">
    <property type="protein sequence ID" value="SHF70841.1"/>
    <property type="molecule type" value="Genomic_DNA"/>
</dbReference>
<accession>A0A1M5DVH6</accession>
<evidence type="ECO:0000313" key="7">
    <source>
        <dbReference type="EMBL" id="SHF70841.1"/>
    </source>
</evidence>
<evidence type="ECO:0000256" key="5">
    <source>
        <dbReference type="ARBA" id="ARBA00023136"/>
    </source>
</evidence>
<dbReference type="AlphaFoldDB" id="A0A1M5DVH6"/>
<feature type="transmembrane region" description="Helical" evidence="6">
    <location>
        <begin position="189"/>
        <end position="212"/>
    </location>
</feature>
<sequence>MGATDTQRIAKNTFMLYFRMLLTMLVTLYTSRVVLEILGVEDFGIYNVVGGIVVMFSFLNGTMASATQRFLAFEIGRNDFECLKKTFSLTLTIHILIAFIILILAETIGLWFLNTQMNIPAERMEAARWVYQFSIFTSMVGIIQVPYNAAIIARERMNIYAYISIIEVCLKLLIVFMLTWISFDELKLYALLIFIVSLLISSLYKLYCVYFFKECVYRFVWDKELCQTLLGYAGWNLIGNVSFVARTQGINILLNIFLGPTINAARGIAVQVNTAITSFVANFQLAVNPQIIKSYASKDILGMNKLIIQSSKYSFLLLYILALPLLLETDYILKIWLTVIPNYGVLFCRLMIISTLIDTLSGTLLSSVLATGKVKTYQLVTSSIFLLSMPLSYVFLKLGYSPEYTIYIEMLLYVLALFARLLFVNKLVSLSIMEYFNKVIIKCLLVVALSCILPILLRLNMQDGLLRLFCVSLLSLVTSIVLIYYIGLYKSEKVFFQNMYKTRIAKIINK</sequence>
<gene>
    <name evidence="7" type="ORF">SAMN05444349_1313</name>
</gene>
<name>A0A1M5DVH6_9BACE</name>
<feature type="transmembrane region" description="Helical" evidence="6">
    <location>
        <begin position="129"/>
        <end position="147"/>
    </location>
</feature>
<dbReference type="Proteomes" id="UP000184436">
    <property type="component" value="Unassembled WGS sequence"/>
</dbReference>
<feature type="transmembrane region" description="Helical" evidence="6">
    <location>
        <begin position="435"/>
        <end position="459"/>
    </location>
</feature>
<comment type="subcellular location">
    <subcellularLocation>
        <location evidence="1">Cell membrane</location>
        <topology evidence="1">Multi-pass membrane protein</topology>
    </subcellularLocation>
</comment>
<evidence type="ECO:0000256" key="2">
    <source>
        <dbReference type="ARBA" id="ARBA00022475"/>
    </source>
</evidence>
<evidence type="ECO:0000256" key="6">
    <source>
        <dbReference type="SAM" id="Phobius"/>
    </source>
</evidence>
<dbReference type="RefSeq" id="WP_073350211.1">
    <property type="nucleotide sequence ID" value="NZ_FQVD01000031.1"/>
</dbReference>
<evidence type="ECO:0000256" key="1">
    <source>
        <dbReference type="ARBA" id="ARBA00004651"/>
    </source>
</evidence>
<keyword evidence="8" id="KW-1185">Reference proteome</keyword>
<proteinExistence type="predicted"/>